<dbReference type="AlphaFoldDB" id="A0A2N9JJY1"/>
<dbReference type="SUPFAM" id="SSF55486">
    <property type="entry name" value="Metalloproteases ('zincins'), catalytic domain"/>
    <property type="match status" value="1"/>
</dbReference>
<evidence type="ECO:0000256" key="1">
    <source>
        <dbReference type="ARBA" id="ARBA00006040"/>
    </source>
</evidence>
<evidence type="ECO:0000256" key="3">
    <source>
        <dbReference type="ARBA" id="ARBA00022723"/>
    </source>
</evidence>
<dbReference type="RefSeq" id="WP_105187667.1">
    <property type="nucleotide sequence ID" value="NZ_BAAAGO010000008.1"/>
</dbReference>
<comment type="similarity">
    <text evidence="1 7">Belongs to the peptidase M3 family.</text>
</comment>
<dbReference type="GO" id="GO:0006518">
    <property type="term" value="P:peptide metabolic process"/>
    <property type="evidence" value="ECO:0007669"/>
    <property type="project" value="TreeGrafter"/>
</dbReference>
<keyword evidence="3 7" id="KW-0479">Metal-binding</keyword>
<dbReference type="CDD" id="cd06455">
    <property type="entry name" value="M3A_TOP"/>
    <property type="match status" value="1"/>
</dbReference>
<keyword evidence="5 7" id="KW-0862">Zinc</keyword>
<evidence type="ECO:0000313" key="9">
    <source>
        <dbReference type="EMBL" id="SPD87882.1"/>
    </source>
</evidence>
<proteinExistence type="inferred from homology"/>
<keyword evidence="10" id="KW-1185">Reference proteome</keyword>
<dbReference type="GO" id="GO:0006508">
    <property type="term" value="P:proteolysis"/>
    <property type="evidence" value="ECO:0007669"/>
    <property type="project" value="UniProtKB-KW"/>
</dbReference>
<dbReference type="PANTHER" id="PTHR11804:SF84">
    <property type="entry name" value="SACCHAROLYSIN"/>
    <property type="match status" value="1"/>
</dbReference>
<dbReference type="Pfam" id="PF01432">
    <property type="entry name" value="Peptidase_M3"/>
    <property type="match status" value="1"/>
</dbReference>
<sequence>MLATLALPASDWLGWLHEHGEGELSAARQSVTELLALPRGDAGMLPLWNDATTALRNAGALANLLASVHPDEAVIERAEALEVEVRSYETDLYLDPDVYAALASVQPGELDDGAARLLTKVLQSFRRSGVDRDEQVRGRVRELEARLTELGQTFSRNIRDGRAITRVPSSALAGLPADYVAAHPAHDDGMVSISTEYPDVHPFLTFATDAAARRSVAHTFFNLAWPVNDPVLAELLSLRHELASLLGYADWPDYDAEVKMIGSGAAIAEFIDTVSAAALPAGEREIAVLRERAVQDGERVIDVSNWRYYTELIKRERYGVDATQVRRYFDFTKVHDGLLEVTARLFGLRFTPVAPSDAHAWHPDVTTYDVSAADHGTPLGRIHLDLHPRERKYNHAANFDMVPGVLDAQLPESVLVCNFPRGLMDHRDVVTLFHEFGHLIHNIVGGQQRWVRFSGVATEWDFVEAPSQLLEEWAWDASVLRTFATDSEGVPIPVELVTAMKAADEFGKGFLARTQMFYAALAYRLHVERPADPTARMLELAAAYSLIDPLPDTHFYAGFGHLEGYTSGYYTYMWSLVIAKDLFSAFDRDDLFDAEVATRYRDQVLRPGGSRDAADLVESLLGRPYNTEAFEAWLNS</sequence>
<name>A0A2N9JJY1_9ACTN</name>
<dbReference type="OrthoDB" id="9773538at2"/>
<dbReference type="GO" id="GO:0046872">
    <property type="term" value="F:metal ion binding"/>
    <property type="evidence" value="ECO:0007669"/>
    <property type="project" value="UniProtKB-UniRule"/>
</dbReference>
<dbReference type="InterPro" id="IPR045090">
    <property type="entry name" value="Pept_M3A_M3B"/>
</dbReference>
<evidence type="ECO:0000259" key="8">
    <source>
        <dbReference type="Pfam" id="PF01432"/>
    </source>
</evidence>
<gene>
    <name evidence="9" type="ORF">MPLG2_2852</name>
</gene>
<dbReference type="KEGG" id="mgg:MPLG2_2852"/>
<dbReference type="InterPro" id="IPR024077">
    <property type="entry name" value="Neurolysin/TOP_dom2"/>
</dbReference>
<protein>
    <submittedName>
        <fullName evidence="9">Peptidase M3</fullName>
    </submittedName>
</protein>
<dbReference type="InterPro" id="IPR024079">
    <property type="entry name" value="MetalloPept_cat_dom_sf"/>
</dbReference>
<accession>A0A2N9JJY1</accession>
<dbReference type="EMBL" id="LT985188">
    <property type="protein sequence ID" value="SPD87882.1"/>
    <property type="molecule type" value="Genomic_DNA"/>
</dbReference>
<dbReference type="Gene3D" id="1.10.1370.10">
    <property type="entry name" value="Neurolysin, domain 3"/>
    <property type="match status" value="1"/>
</dbReference>
<keyword evidence="4 7" id="KW-0378">Hydrolase</keyword>
<organism evidence="9 10">
    <name type="scientific">Micropruina glycogenica</name>
    <dbReference type="NCBI Taxonomy" id="75385"/>
    <lineage>
        <taxon>Bacteria</taxon>
        <taxon>Bacillati</taxon>
        <taxon>Actinomycetota</taxon>
        <taxon>Actinomycetes</taxon>
        <taxon>Propionibacteriales</taxon>
        <taxon>Nocardioidaceae</taxon>
        <taxon>Micropruina</taxon>
    </lineage>
</organism>
<evidence type="ECO:0000256" key="6">
    <source>
        <dbReference type="ARBA" id="ARBA00023049"/>
    </source>
</evidence>
<comment type="cofactor">
    <cofactor evidence="7">
        <name>Zn(2+)</name>
        <dbReference type="ChEBI" id="CHEBI:29105"/>
    </cofactor>
    <text evidence="7">Binds 1 zinc ion.</text>
</comment>
<evidence type="ECO:0000256" key="4">
    <source>
        <dbReference type="ARBA" id="ARBA00022801"/>
    </source>
</evidence>
<reference evidence="9 10" key="1">
    <citation type="submission" date="2018-02" db="EMBL/GenBank/DDBJ databases">
        <authorList>
            <person name="Cohen D.B."/>
            <person name="Kent A.D."/>
        </authorList>
    </citation>
    <scope>NUCLEOTIDE SEQUENCE [LARGE SCALE GENOMIC DNA]</scope>
    <source>
        <strain evidence="9">1</strain>
    </source>
</reference>
<keyword evidence="6 7" id="KW-0482">Metalloprotease</keyword>
<dbReference type="PANTHER" id="PTHR11804">
    <property type="entry name" value="PROTEASE M3 THIMET OLIGOPEPTIDASE-RELATED"/>
    <property type="match status" value="1"/>
</dbReference>
<dbReference type="Gene3D" id="3.40.390.10">
    <property type="entry name" value="Collagenase (Catalytic Domain)"/>
    <property type="match status" value="1"/>
</dbReference>
<dbReference type="InterPro" id="IPR001567">
    <property type="entry name" value="Pept_M3A_M3B_dom"/>
</dbReference>
<feature type="domain" description="Peptidase M3A/M3B catalytic" evidence="8">
    <location>
        <begin position="205"/>
        <end position="632"/>
    </location>
</feature>
<evidence type="ECO:0000256" key="7">
    <source>
        <dbReference type="RuleBase" id="RU003435"/>
    </source>
</evidence>
<dbReference type="Proteomes" id="UP000238164">
    <property type="component" value="Chromosome 1"/>
</dbReference>
<dbReference type="GO" id="GO:0004222">
    <property type="term" value="F:metalloendopeptidase activity"/>
    <property type="evidence" value="ECO:0007669"/>
    <property type="project" value="InterPro"/>
</dbReference>
<evidence type="ECO:0000313" key="10">
    <source>
        <dbReference type="Proteomes" id="UP000238164"/>
    </source>
</evidence>
<evidence type="ECO:0000256" key="5">
    <source>
        <dbReference type="ARBA" id="ARBA00022833"/>
    </source>
</evidence>
<evidence type="ECO:0000256" key="2">
    <source>
        <dbReference type="ARBA" id="ARBA00022670"/>
    </source>
</evidence>
<keyword evidence="2 7" id="KW-0645">Protease</keyword>